<dbReference type="PANTHER" id="PTHR42978:SF6">
    <property type="entry name" value="QUORUM-QUENCHING LACTONASE YTNP-RELATED"/>
    <property type="match status" value="1"/>
</dbReference>
<dbReference type="Pfam" id="PF00753">
    <property type="entry name" value="Lactamase_B"/>
    <property type="match status" value="1"/>
</dbReference>
<name>A0A5E4X034_9BURK</name>
<dbReference type="GO" id="GO:0016787">
    <property type="term" value="F:hydrolase activity"/>
    <property type="evidence" value="ECO:0007669"/>
    <property type="project" value="UniProtKB-KW"/>
</dbReference>
<dbReference type="RefSeq" id="WP_150600350.1">
    <property type="nucleotide sequence ID" value="NZ_CABPRW010000008.1"/>
</dbReference>
<accession>A0A5E4X034</accession>
<keyword evidence="2" id="KW-0479">Metal-binding</keyword>
<dbReference type="InterPro" id="IPR036866">
    <property type="entry name" value="RibonucZ/Hydroxyglut_hydro"/>
</dbReference>
<evidence type="ECO:0000256" key="2">
    <source>
        <dbReference type="ARBA" id="ARBA00022723"/>
    </source>
</evidence>
<evidence type="ECO:0000256" key="3">
    <source>
        <dbReference type="ARBA" id="ARBA00022801"/>
    </source>
</evidence>
<sequence>MSTPVFPSQQVGDFTITAISDGYLNASLDFLSNIDATEAARMQRDAGQTAPSAVHINCYVVRTAERTVLIDAGAGGIRQWGGRLRENLLLAGIEPASIDTILLTHAHPDHVGALVTAAGQIAFPNAALVAHRREVRFWQDDGNLSRASERARGNFQIARQVFDSYRDRLRTFDDGEVLPGIRAMSLPGHTDGHTGYLVESRDRSLLVWGDVVHFPHIQIERPDVSIAFDQDPTMAATTRSRLLDMVSSEGVLIAGMHLGELGFAQIRRTRGDYGLHYVSKV</sequence>
<reference evidence="6 7" key="1">
    <citation type="submission" date="2019-08" db="EMBL/GenBank/DDBJ databases">
        <authorList>
            <person name="Peeters C."/>
        </authorList>
    </citation>
    <scope>NUCLEOTIDE SEQUENCE [LARGE SCALE GENOMIC DNA]</scope>
    <source>
        <strain evidence="6 7">LMG 31113</strain>
    </source>
</reference>
<dbReference type="Proteomes" id="UP000382577">
    <property type="component" value="Unassembled WGS sequence"/>
</dbReference>
<dbReference type="Gene3D" id="3.60.15.10">
    <property type="entry name" value="Ribonuclease Z/Hydroxyacylglutathione hydrolase-like"/>
    <property type="match status" value="1"/>
</dbReference>
<dbReference type="InterPro" id="IPR051013">
    <property type="entry name" value="MBL_superfamily_lactonases"/>
</dbReference>
<dbReference type="InterPro" id="IPR001279">
    <property type="entry name" value="Metallo-B-lactamas"/>
</dbReference>
<evidence type="ECO:0000313" key="6">
    <source>
        <dbReference type="EMBL" id="VVE29646.1"/>
    </source>
</evidence>
<dbReference type="SUPFAM" id="SSF56281">
    <property type="entry name" value="Metallo-hydrolase/oxidoreductase"/>
    <property type="match status" value="1"/>
</dbReference>
<protein>
    <submittedName>
        <fullName evidence="6">Beta-lactamase</fullName>
    </submittedName>
</protein>
<feature type="domain" description="Metallo-beta-lactamase" evidence="5">
    <location>
        <begin position="55"/>
        <end position="257"/>
    </location>
</feature>
<dbReference type="EMBL" id="CABPRW010000008">
    <property type="protein sequence ID" value="VVE29646.1"/>
    <property type="molecule type" value="Genomic_DNA"/>
</dbReference>
<keyword evidence="3" id="KW-0378">Hydrolase</keyword>
<proteinExistence type="inferred from homology"/>
<gene>
    <name evidence="6" type="ORF">PFI31113_03542</name>
</gene>
<dbReference type="AlphaFoldDB" id="A0A5E4X034"/>
<evidence type="ECO:0000256" key="1">
    <source>
        <dbReference type="ARBA" id="ARBA00007749"/>
    </source>
</evidence>
<comment type="similarity">
    <text evidence="1">Belongs to the metallo-beta-lactamase superfamily.</text>
</comment>
<keyword evidence="4" id="KW-0862">Zinc</keyword>
<organism evidence="6 7">
    <name type="scientific">Pandoraea fibrosis</name>
    <dbReference type="NCBI Taxonomy" id="1891094"/>
    <lineage>
        <taxon>Bacteria</taxon>
        <taxon>Pseudomonadati</taxon>
        <taxon>Pseudomonadota</taxon>
        <taxon>Betaproteobacteria</taxon>
        <taxon>Burkholderiales</taxon>
        <taxon>Burkholderiaceae</taxon>
        <taxon>Pandoraea</taxon>
    </lineage>
</organism>
<dbReference type="SMART" id="SM00849">
    <property type="entry name" value="Lactamase_B"/>
    <property type="match status" value="1"/>
</dbReference>
<dbReference type="GO" id="GO:0046872">
    <property type="term" value="F:metal ion binding"/>
    <property type="evidence" value="ECO:0007669"/>
    <property type="project" value="UniProtKB-KW"/>
</dbReference>
<dbReference type="CDD" id="cd07720">
    <property type="entry name" value="OPHC2-like_MBL-fold"/>
    <property type="match status" value="1"/>
</dbReference>
<evidence type="ECO:0000259" key="5">
    <source>
        <dbReference type="SMART" id="SM00849"/>
    </source>
</evidence>
<evidence type="ECO:0000256" key="4">
    <source>
        <dbReference type="ARBA" id="ARBA00022833"/>
    </source>
</evidence>
<dbReference type="OrthoDB" id="5443440at2"/>
<evidence type="ECO:0000313" key="7">
    <source>
        <dbReference type="Proteomes" id="UP000382577"/>
    </source>
</evidence>
<dbReference type="PANTHER" id="PTHR42978">
    <property type="entry name" value="QUORUM-QUENCHING LACTONASE YTNP-RELATED-RELATED"/>
    <property type="match status" value="1"/>
</dbReference>